<evidence type="ECO:0008006" key="3">
    <source>
        <dbReference type="Google" id="ProtNLM"/>
    </source>
</evidence>
<sequence>MILRFHCAVEHLDVWSASGNGFSFVIAYASRAGHGFHGRPGYVASWRPLHRSRSAIKIAGSPFTTFADAEQACNSMLKHLTT</sequence>
<evidence type="ECO:0000313" key="1">
    <source>
        <dbReference type="EMBL" id="MBH5386400.1"/>
    </source>
</evidence>
<keyword evidence="2" id="KW-1185">Reference proteome</keyword>
<dbReference type="Proteomes" id="UP001194539">
    <property type="component" value="Unassembled WGS sequence"/>
</dbReference>
<comment type="caution">
    <text evidence="1">The sequence shown here is derived from an EMBL/GenBank/DDBJ whole genome shotgun (WGS) entry which is preliminary data.</text>
</comment>
<reference evidence="1 2" key="1">
    <citation type="submission" date="2020-07" db="EMBL/GenBank/DDBJ databases">
        <title>Bradyrhizobium diversity isolated from nodules of indigenous legumes of Western Australia.</title>
        <authorList>
            <person name="Klepa M.S."/>
        </authorList>
    </citation>
    <scope>NUCLEOTIDE SEQUENCE [LARGE SCALE GENOMIC DNA]</scope>
    <source>
        <strain evidence="1 2">CNPSo 4019</strain>
    </source>
</reference>
<dbReference type="RefSeq" id="WP_197965775.1">
    <property type="nucleotide sequence ID" value="NZ_JACEGD010000007.1"/>
</dbReference>
<dbReference type="EMBL" id="JACEGD010000007">
    <property type="protein sequence ID" value="MBH5386400.1"/>
    <property type="molecule type" value="Genomic_DNA"/>
</dbReference>
<accession>A0ABS0NZS7</accession>
<evidence type="ECO:0000313" key="2">
    <source>
        <dbReference type="Proteomes" id="UP001194539"/>
    </source>
</evidence>
<organism evidence="1 2">
    <name type="scientific">Bradyrhizobium diversitatis</name>
    <dbReference type="NCBI Taxonomy" id="2755406"/>
    <lineage>
        <taxon>Bacteria</taxon>
        <taxon>Pseudomonadati</taxon>
        <taxon>Pseudomonadota</taxon>
        <taxon>Alphaproteobacteria</taxon>
        <taxon>Hyphomicrobiales</taxon>
        <taxon>Nitrobacteraceae</taxon>
        <taxon>Bradyrhizobium</taxon>
    </lineage>
</organism>
<proteinExistence type="predicted"/>
<name>A0ABS0NZS7_9BRAD</name>
<protein>
    <recommendedName>
        <fullName evidence="3">WGR domain-containing protein</fullName>
    </recommendedName>
</protein>
<gene>
    <name evidence="1" type="ORF">H1B27_08895</name>
</gene>